<dbReference type="Pfam" id="PF22980">
    <property type="entry name" value="Myb_DNA-bind_8"/>
    <property type="match status" value="1"/>
</dbReference>
<feature type="compositionally biased region" description="Polar residues" evidence="1">
    <location>
        <begin position="54"/>
        <end position="63"/>
    </location>
</feature>
<comment type="caution">
    <text evidence="3">The sequence shown here is derived from an EMBL/GenBank/DDBJ whole genome shotgun (WGS) entry which is preliminary data.</text>
</comment>
<dbReference type="STRING" id="1182545.A0A072P480"/>
<accession>A0A072P480</accession>
<gene>
    <name evidence="3" type="ORF">A1O9_09342</name>
</gene>
<name>A0A072P480_9EURO</name>
<feature type="compositionally biased region" description="Polar residues" evidence="1">
    <location>
        <begin position="71"/>
        <end position="80"/>
    </location>
</feature>
<evidence type="ECO:0000256" key="1">
    <source>
        <dbReference type="SAM" id="MobiDB-lite"/>
    </source>
</evidence>
<protein>
    <recommendedName>
        <fullName evidence="2">Myb-like DNA-binding domain-containing protein</fullName>
    </recommendedName>
</protein>
<keyword evidence="4" id="KW-1185">Reference proteome</keyword>
<dbReference type="EMBL" id="AMGV01000009">
    <property type="protein sequence ID" value="KEF54899.1"/>
    <property type="molecule type" value="Genomic_DNA"/>
</dbReference>
<sequence>MSRATPDDQLKFLLSCVRHSNNGKVDFVQVAKECSIVSKGAAAKRYERLMKTNNISANGSSTETARKPTTAGKSTTTSGEQKPKTVHEKPAAAKKRKAEQGHPLPSTKSDVKHSSQAQPTTNKMKKVEQAVDSPSFMVNLPPYGARGEGMPVGTRGVLISRQSAPQVYHNQVPRGHFQDFQGVRSMPANHFPYGMHMAMAPVQPNQMDHSLGQFDAQNHGLEEYLNRDVYYKTAATPAVQSQPSLLNSMAPKTFPPPPQEVQFLPQSGEASATQEAKGKKPDGSIIIED</sequence>
<dbReference type="Proteomes" id="UP000027920">
    <property type="component" value="Unassembled WGS sequence"/>
</dbReference>
<evidence type="ECO:0000313" key="4">
    <source>
        <dbReference type="Proteomes" id="UP000027920"/>
    </source>
</evidence>
<dbReference type="HOGENOM" id="CLU_1015632_0_0_1"/>
<dbReference type="VEuPathDB" id="FungiDB:A1O9_09342"/>
<evidence type="ECO:0000259" key="2">
    <source>
        <dbReference type="Pfam" id="PF22980"/>
    </source>
</evidence>
<organism evidence="3 4">
    <name type="scientific">Exophiala aquamarina CBS 119918</name>
    <dbReference type="NCBI Taxonomy" id="1182545"/>
    <lineage>
        <taxon>Eukaryota</taxon>
        <taxon>Fungi</taxon>
        <taxon>Dikarya</taxon>
        <taxon>Ascomycota</taxon>
        <taxon>Pezizomycotina</taxon>
        <taxon>Eurotiomycetes</taxon>
        <taxon>Chaetothyriomycetidae</taxon>
        <taxon>Chaetothyriales</taxon>
        <taxon>Herpotrichiellaceae</taxon>
        <taxon>Exophiala</taxon>
    </lineage>
</organism>
<feature type="domain" description="Myb-like DNA-binding" evidence="2">
    <location>
        <begin position="6"/>
        <end position="53"/>
    </location>
</feature>
<dbReference type="InterPro" id="IPR054505">
    <property type="entry name" value="Myb_DNA-bind_8"/>
</dbReference>
<feature type="compositionally biased region" description="Basic and acidic residues" evidence="1">
    <location>
        <begin position="81"/>
        <end position="91"/>
    </location>
</feature>
<dbReference type="GeneID" id="25284251"/>
<feature type="region of interest" description="Disordered" evidence="1">
    <location>
        <begin position="240"/>
        <end position="289"/>
    </location>
</feature>
<feature type="region of interest" description="Disordered" evidence="1">
    <location>
        <begin position="54"/>
        <end position="133"/>
    </location>
</feature>
<feature type="compositionally biased region" description="Polar residues" evidence="1">
    <location>
        <begin position="264"/>
        <end position="274"/>
    </location>
</feature>
<dbReference type="AlphaFoldDB" id="A0A072P480"/>
<proteinExistence type="predicted"/>
<dbReference type="OrthoDB" id="5353914at2759"/>
<dbReference type="RefSeq" id="XP_013257489.1">
    <property type="nucleotide sequence ID" value="XM_013402035.1"/>
</dbReference>
<evidence type="ECO:0000313" key="3">
    <source>
        <dbReference type="EMBL" id="KEF54899.1"/>
    </source>
</evidence>
<reference evidence="3 4" key="1">
    <citation type="submission" date="2013-03" db="EMBL/GenBank/DDBJ databases">
        <title>The Genome Sequence of Exophiala aquamarina CBS 119918.</title>
        <authorList>
            <consortium name="The Broad Institute Genomics Platform"/>
            <person name="Cuomo C."/>
            <person name="de Hoog S."/>
            <person name="Gorbushina A."/>
            <person name="Walker B."/>
            <person name="Young S.K."/>
            <person name="Zeng Q."/>
            <person name="Gargeya S."/>
            <person name="Fitzgerald M."/>
            <person name="Haas B."/>
            <person name="Abouelleil A."/>
            <person name="Allen A.W."/>
            <person name="Alvarado L."/>
            <person name="Arachchi H.M."/>
            <person name="Berlin A.M."/>
            <person name="Chapman S.B."/>
            <person name="Gainer-Dewar J."/>
            <person name="Goldberg J."/>
            <person name="Griggs A."/>
            <person name="Gujja S."/>
            <person name="Hansen M."/>
            <person name="Howarth C."/>
            <person name="Imamovic A."/>
            <person name="Ireland A."/>
            <person name="Larimer J."/>
            <person name="McCowan C."/>
            <person name="Murphy C."/>
            <person name="Pearson M."/>
            <person name="Poon T.W."/>
            <person name="Priest M."/>
            <person name="Roberts A."/>
            <person name="Saif S."/>
            <person name="Shea T."/>
            <person name="Sisk P."/>
            <person name="Sykes S."/>
            <person name="Wortman J."/>
            <person name="Nusbaum C."/>
            <person name="Birren B."/>
        </authorList>
    </citation>
    <scope>NUCLEOTIDE SEQUENCE [LARGE SCALE GENOMIC DNA]</scope>
    <source>
        <strain evidence="3 4">CBS 119918</strain>
    </source>
</reference>